<dbReference type="InterPro" id="IPR009045">
    <property type="entry name" value="Zn_M74/Hedgehog-like"/>
</dbReference>
<dbReference type="GO" id="GO:0008233">
    <property type="term" value="F:peptidase activity"/>
    <property type="evidence" value="ECO:0007669"/>
    <property type="project" value="InterPro"/>
</dbReference>
<evidence type="ECO:0000313" key="4">
    <source>
        <dbReference type="EMBL" id="CAB4168376.1"/>
    </source>
</evidence>
<dbReference type="InterPro" id="IPR002477">
    <property type="entry name" value="Peptidoglycan-bd-like"/>
</dbReference>
<evidence type="ECO:0000313" key="5">
    <source>
        <dbReference type="EMBL" id="CAB4194833.1"/>
    </source>
</evidence>
<organism evidence="4">
    <name type="scientific">uncultured Caudovirales phage</name>
    <dbReference type="NCBI Taxonomy" id="2100421"/>
    <lineage>
        <taxon>Viruses</taxon>
        <taxon>Duplodnaviria</taxon>
        <taxon>Heunggongvirae</taxon>
        <taxon>Uroviricota</taxon>
        <taxon>Caudoviricetes</taxon>
        <taxon>Peduoviridae</taxon>
        <taxon>Maltschvirus</taxon>
        <taxon>Maltschvirus maltsch</taxon>
    </lineage>
</organism>
<dbReference type="Gene3D" id="1.10.101.10">
    <property type="entry name" value="PGBD-like superfamily/PGBD"/>
    <property type="match status" value="1"/>
</dbReference>
<dbReference type="Gene3D" id="3.30.1380.10">
    <property type="match status" value="1"/>
</dbReference>
<evidence type="ECO:0000259" key="2">
    <source>
        <dbReference type="Pfam" id="PF01471"/>
    </source>
</evidence>
<feature type="domain" description="D-alanyl-D-alanine carboxypeptidase-like core" evidence="3">
    <location>
        <begin position="45"/>
        <end position="123"/>
    </location>
</feature>
<dbReference type="EMBL" id="LR796823">
    <property type="protein sequence ID" value="CAB4168376.1"/>
    <property type="molecule type" value="Genomic_DNA"/>
</dbReference>
<feature type="domain" description="Peptidoglycan binding-like" evidence="2">
    <location>
        <begin position="209"/>
        <end position="264"/>
    </location>
</feature>
<sequence length="267" mass="29870">MPEAQEEEGRRTRRGDRSGVTTFPYGYRGARLTLDQYMTITVIRRLDAEFRRRLFAMMQAAADKKVSLGIGGGWRSSTTQERLFRSRYEVDPLGPIRWNGQRWKHVRGAAAAPPGRSYHESTTEEGCALAVDMVGDLAWMKANCKAYGLLEFSDLKEPWHCQPSDVPRGRSSYSDKYDPLPVWPLPTPAPPLAPADAPLARILRQGMEGRDVVGLQDLLRTNGYSAGNSDGKFGPRTDEQVRLFQRDHGLVADGIVNQQVWAALHAD</sequence>
<reference evidence="4" key="1">
    <citation type="submission" date="2020-05" db="EMBL/GenBank/DDBJ databases">
        <authorList>
            <person name="Chiriac C."/>
            <person name="Salcher M."/>
            <person name="Ghai R."/>
            <person name="Kavagutti S V."/>
        </authorList>
    </citation>
    <scope>NUCLEOTIDE SEQUENCE</scope>
</reference>
<dbReference type="CDD" id="cd14814">
    <property type="entry name" value="Peptidase_M15"/>
    <property type="match status" value="1"/>
</dbReference>
<feature type="region of interest" description="Disordered" evidence="1">
    <location>
        <begin position="1"/>
        <end position="20"/>
    </location>
</feature>
<dbReference type="InterPro" id="IPR003709">
    <property type="entry name" value="VanY-like_core_dom"/>
</dbReference>
<dbReference type="InterPro" id="IPR036366">
    <property type="entry name" value="PGBDSf"/>
</dbReference>
<evidence type="ECO:0000259" key="3">
    <source>
        <dbReference type="Pfam" id="PF02557"/>
    </source>
</evidence>
<accession>A0A6J5PEQ6</accession>
<dbReference type="GO" id="GO:0006508">
    <property type="term" value="P:proteolysis"/>
    <property type="evidence" value="ECO:0007669"/>
    <property type="project" value="InterPro"/>
</dbReference>
<dbReference type="Pfam" id="PF02557">
    <property type="entry name" value="VanY"/>
    <property type="match status" value="1"/>
</dbReference>
<dbReference type="EMBL" id="LR797222">
    <property type="protein sequence ID" value="CAB4194833.1"/>
    <property type="molecule type" value="Genomic_DNA"/>
</dbReference>
<gene>
    <name evidence="5" type="ORF">UFOVP1266_4</name>
    <name evidence="4" type="ORF">UFOVP876_4</name>
</gene>
<proteinExistence type="predicted"/>
<evidence type="ECO:0000256" key="1">
    <source>
        <dbReference type="SAM" id="MobiDB-lite"/>
    </source>
</evidence>
<dbReference type="SUPFAM" id="SSF55166">
    <property type="entry name" value="Hedgehog/DD-peptidase"/>
    <property type="match status" value="1"/>
</dbReference>
<dbReference type="InterPro" id="IPR036365">
    <property type="entry name" value="PGBD-like_sf"/>
</dbReference>
<protein>
    <submittedName>
        <fullName evidence="4">Peptidoglycan binding-like</fullName>
    </submittedName>
</protein>
<dbReference type="Pfam" id="PF01471">
    <property type="entry name" value="PG_binding_1"/>
    <property type="match status" value="1"/>
</dbReference>
<dbReference type="SUPFAM" id="SSF47090">
    <property type="entry name" value="PGBD-like"/>
    <property type="match status" value="1"/>
</dbReference>
<name>A0A6J5PEQ6_9CAUD</name>